<feature type="transmembrane region" description="Helical" evidence="5">
    <location>
        <begin position="123"/>
        <end position="140"/>
    </location>
</feature>
<evidence type="ECO:0000259" key="6">
    <source>
        <dbReference type="PROSITE" id="PS50850"/>
    </source>
</evidence>
<dbReference type="EMBL" id="MU001497">
    <property type="protein sequence ID" value="KAF2447319.1"/>
    <property type="molecule type" value="Genomic_DNA"/>
</dbReference>
<name>A0A9P4UD08_9PLEO</name>
<dbReference type="PANTHER" id="PTHR42718:SF41">
    <property type="entry name" value="MFS TRANSPORTER OF UNKOWN SPECIFICITY (AFU_ORTHOLOGUE AFUA_5G09940)-RELATED"/>
    <property type="match status" value="1"/>
</dbReference>
<feature type="transmembrane region" description="Helical" evidence="5">
    <location>
        <begin position="454"/>
        <end position="475"/>
    </location>
</feature>
<feature type="transmembrane region" description="Helical" evidence="5">
    <location>
        <begin position="349"/>
        <end position="368"/>
    </location>
</feature>
<organism evidence="7 8">
    <name type="scientific">Karstenula rhodostoma CBS 690.94</name>
    <dbReference type="NCBI Taxonomy" id="1392251"/>
    <lineage>
        <taxon>Eukaryota</taxon>
        <taxon>Fungi</taxon>
        <taxon>Dikarya</taxon>
        <taxon>Ascomycota</taxon>
        <taxon>Pezizomycotina</taxon>
        <taxon>Dothideomycetes</taxon>
        <taxon>Pleosporomycetidae</taxon>
        <taxon>Pleosporales</taxon>
        <taxon>Massarineae</taxon>
        <taxon>Didymosphaeriaceae</taxon>
        <taxon>Karstenula</taxon>
    </lineage>
</organism>
<evidence type="ECO:0000256" key="5">
    <source>
        <dbReference type="SAM" id="Phobius"/>
    </source>
</evidence>
<dbReference type="PANTHER" id="PTHR42718">
    <property type="entry name" value="MAJOR FACILITATOR SUPERFAMILY MULTIDRUG TRANSPORTER MFSC"/>
    <property type="match status" value="1"/>
</dbReference>
<protein>
    <submittedName>
        <fullName evidence="7">MFS multidrug transporter</fullName>
    </submittedName>
</protein>
<feature type="transmembrane region" description="Helical" evidence="5">
    <location>
        <begin position="286"/>
        <end position="306"/>
    </location>
</feature>
<dbReference type="Pfam" id="PF07690">
    <property type="entry name" value="MFS_1"/>
    <property type="match status" value="1"/>
</dbReference>
<keyword evidence="3 5" id="KW-1133">Transmembrane helix</keyword>
<feature type="transmembrane region" description="Helical" evidence="5">
    <location>
        <begin position="248"/>
        <end position="265"/>
    </location>
</feature>
<dbReference type="AlphaFoldDB" id="A0A9P4UD08"/>
<accession>A0A9P4UD08</accession>
<feature type="transmembrane region" description="Helical" evidence="5">
    <location>
        <begin position="61"/>
        <end position="79"/>
    </location>
</feature>
<dbReference type="InterPro" id="IPR036259">
    <property type="entry name" value="MFS_trans_sf"/>
</dbReference>
<reference evidence="7" key="1">
    <citation type="journal article" date="2020" name="Stud. Mycol.">
        <title>101 Dothideomycetes genomes: a test case for predicting lifestyles and emergence of pathogens.</title>
        <authorList>
            <person name="Haridas S."/>
            <person name="Albert R."/>
            <person name="Binder M."/>
            <person name="Bloem J."/>
            <person name="Labutti K."/>
            <person name="Salamov A."/>
            <person name="Andreopoulos B."/>
            <person name="Baker S."/>
            <person name="Barry K."/>
            <person name="Bills G."/>
            <person name="Bluhm B."/>
            <person name="Cannon C."/>
            <person name="Castanera R."/>
            <person name="Culley D."/>
            <person name="Daum C."/>
            <person name="Ezra D."/>
            <person name="Gonzalez J."/>
            <person name="Henrissat B."/>
            <person name="Kuo A."/>
            <person name="Liang C."/>
            <person name="Lipzen A."/>
            <person name="Lutzoni F."/>
            <person name="Magnuson J."/>
            <person name="Mondo S."/>
            <person name="Nolan M."/>
            <person name="Ohm R."/>
            <person name="Pangilinan J."/>
            <person name="Park H.-J."/>
            <person name="Ramirez L."/>
            <person name="Alfaro M."/>
            <person name="Sun H."/>
            <person name="Tritt A."/>
            <person name="Yoshinaga Y."/>
            <person name="Zwiers L.-H."/>
            <person name="Turgeon B."/>
            <person name="Goodwin S."/>
            <person name="Spatafora J."/>
            <person name="Crous P."/>
            <person name="Grigoriev I."/>
        </authorList>
    </citation>
    <scope>NUCLEOTIDE SEQUENCE</scope>
    <source>
        <strain evidence="7">CBS 690.94</strain>
    </source>
</reference>
<keyword evidence="8" id="KW-1185">Reference proteome</keyword>
<dbReference type="SUPFAM" id="SSF103473">
    <property type="entry name" value="MFS general substrate transporter"/>
    <property type="match status" value="1"/>
</dbReference>
<feature type="transmembrane region" description="Helical" evidence="5">
    <location>
        <begin position="374"/>
        <end position="400"/>
    </location>
</feature>
<comment type="caution">
    <text evidence="7">The sequence shown here is derived from an EMBL/GenBank/DDBJ whole genome shotgun (WGS) entry which is preliminary data.</text>
</comment>
<evidence type="ECO:0000313" key="8">
    <source>
        <dbReference type="Proteomes" id="UP000799764"/>
    </source>
</evidence>
<dbReference type="InterPro" id="IPR011701">
    <property type="entry name" value="MFS"/>
</dbReference>
<keyword evidence="4 5" id="KW-0472">Membrane</keyword>
<dbReference type="OrthoDB" id="2428527at2759"/>
<dbReference type="PROSITE" id="PS50850">
    <property type="entry name" value="MFS"/>
    <property type="match status" value="1"/>
</dbReference>
<feature type="transmembrane region" description="Helical" evidence="5">
    <location>
        <begin position="20"/>
        <end position="41"/>
    </location>
</feature>
<feature type="transmembrane region" description="Helical" evidence="5">
    <location>
        <begin position="412"/>
        <end position="434"/>
    </location>
</feature>
<dbReference type="Gene3D" id="1.20.1720.10">
    <property type="entry name" value="Multidrug resistance protein D"/>
    <property type="match status" value="1"/>
</dbReference>
<feature type="transmembrane region" description="Helical" evidence="5">
    <location>
        <begin position="183"/>
        <end position="203"/>
    </location>
</feature>
<feature type="transmembrane region" description="Helical" evidence="5">
    <location>
        <begin position="152"/>
        <end position="177"/>
    </location>
</feature>
<evidence type="ECO:0000256" key="2">
    <source>
        <dbReference type="ARBA" id="ARBA00022692"/>
    </source>
</evidence>
<evidence type="ECO:0000313" key="7">
    <source>
        <dbReference type="EMBL" id="KAF2447319.1"/>
    </source>
</evidence>
<comment type="subcellular location">
    <subcellularLocation>
        <location evidence="1">Membrane</location>
        <topology evidence="1">Multi-pass membrane protein</topology>
    </subcellularLocation>
</comment>
<dbReference type="GO" id="GO:0022857">
    <property type="term" value="F:transmembrane transporter activity"/>
    <property type="evidence" value="ECO:0007669"/>
    <property type="project" value="InterPro"/>
</dbReference>
<feature type="transmembrane region" description="Helical" evidence="5">
    <location>
        <begin position="91"/>
        <end position="117"/>
    </location>
</feature>
<keyword evidence="2 5" id="KW-0812">Transmembrane</keyword>
<feature type="transmembrane region" description="Helical" evidence="5">
    <location>
        <begin position="318"/>
        <end position="342"/>
    </location>
</feature>
<dbReference type="GO" id="GO:0016020">
    <property type="term" value="C:membrane"/>
    <property type="evidence" value="ECO:0007669"/>
    <property type="project" value="UniProtKB-SubCell"/>
</dbReference>
<dbReference type="CDD" id="cd17476">
    <property type="entry name" value="MFS_Amf1_MDR_like"/>
    <property type="match status" value="1"/>
</dbReference>
<evidence type="ECO:0000256" key="3">
    <source>
        <dbReference type="ARBA" id="ARBA00022989"/>
    </source>
</evidence>
<feature type="transmembrane region" description="Helical" evidence="5">
    <location>
        <begin position="215"/>
        <end position="236"/>
    </location>
</feature>
<dbReference type="Proteomes" id="UP000799764">
    <property type="component" value="Unassembled WGS sequence"/>
</dbReference>
<evidence type="ECO:0000256" key="4">
    <source>
        <dbReference type="ARBA" id="ARBA00023136"/>
    </source>
</evidence>
<proteinExistence type="predicted"/>
<dbReference type="InterPro" id="IPR020846">
    <property type="entry name" value="MFS_dom"/>
</dbReference>
<gene>
    <name evidence="7" type="ORF">P171DRAFT_409907</name>
</gene>
<feature type="domain" description="Major facilitator superfamily (MFS) profile" evidence="6">
    <location>
        <begin position="21"/>
        <end position="480"/>
    </location>
</feature>
<sequence length="495" mass="54101">MEAPLQVGYLQRPHGWREYVFILVLCSTQLFCQGALGYVIVPLSLIGKTFHQDGYEQAAEMSWHIAAYSLTIGSFILIAGRLGDNYGAKNVLVFGWVWFAVWSIIAGCSAFTHSAIFFDVSRAFQGIGPSLLLPNALSIAGRTYAPGRRKSVVFSFIAMCSPLGAFVGGLVGAAFAQYVWWPWITWISGIGCSVVAATAYLVVSQDRNKTSPRNITFDWIGSFFGVGGLILLNVSWNQAPIDGWSTPYVYVLLVLGFFFLGIFALQERRSKHPIMDISVFNGRVASILLITGLGWASFGIWFYYMFQFLQHIRGLSSLISITQFTPGAIRGMIAPLFVAWSVGKVPTPWLSVISSSAFCLGTLLLATAPVEQTYWFNVFWSFTIMAFGMDISFPASTIFLSDSVSIENQGISASLVNTVINYSIAIGLGIAGTVESQVVKGTSMEARLQGYRSAEWTSVGLAGLGICVALLMVGLKRKKKPEKSEEIARDSEGSY</sequence>
<dbReference type="Gene3D" id="1.20.1250.20">
    <property type="entry name" value="MFS general substrate transporter like domains"/>
    <property type="match status" value="1"/>
</dbReference>
<evidence type="ECO:0000256" key="1">
    <source>
        <dbReference type="ARBA" id="ARBA00004141"/>
    </source>
</evidence>